<dbReference type="SUPFAM" id="SSF49899">
    <property type="entry name" value="Concanavalin A-like lectins/glucanases"/>
    <property type="match status" value="1"/>
</dbReference>
<evidence type="ECO:0000259" key="6">
    <source>
        <dbReference type="Pfam" id="PF00251"/>
    </source>
</evidence>
<dbReference type="Proteomes" id="UP000198716">
    <property type="component" value="Unassembled WGS sequence"/>
</dbReference>
<dbReference type="InterPro" id="IPR023296">
    <property type="entry name" value="Glyco_hydro_beta-prop_sf"/>
</dbReference>
<dbReference type="PROSITE" id="PS51318">
    <property type="entry name" value="TAT"/>
    <property type="match status" value="1"/>
</dbReference>
<dbReference type="FunFam" id="2.115.10.20:FF:000003">
    <property type="entry name" value="Levanbiose-producing levanase"/>
    <property type="match status" value="1"/>
</dbReference>
<evidence type="ECO:0000256" key="5">
    <source>
        <dbReference type="RuleBase" id="RU362110"/>
    </source>
</evidence>
<dbReference type="GO" id="GO:0004575">
    <property type="term" value="F:sucrose alpha-glucosidase activity"/>
    <property type="evidence" value="ECO:0007669"/>
    <property type="project" value="TreeGrafter"/>
</dbReference>
<dbReference type="GO" id="GO:0005987">
    <property type="term" value="P:sucrose catabolic process"/>
    <property type="evidence" value="ECO:0007669"/>
    <property type="project" value="TreeGrafter"/>
</dbReference>
<dbReference type="InterPro" id="IPR013148">
    <property type="entry name" value="Glyco_hydro_32_N"/>
</dbReference>
<dbReference type="SMART" id="SM00640">
    <property type="entry name" value="Glyco_32"/>
    <property type="match status" value="1"/>
</dbReference>
<keyword evidence="9" id="KW-1185">Reference proteome</keyword>
<keyword evidence="2 5" id="KW-0378">Hydrolase</keyword>
<dbReference type="InterPro" id="IPR001362">
    <property type="entry name" value="Glyco_hydro_32"/>
</dbReference>
<dbReference type="PROSITE" id="PS00609">
    <property type="entry name" value="GLYCOSYL_HYDROL_F32"/>
    <property type="match status" value="1"/>
</dbReference>
<dbReference type="PANTHER" id="PTHR42800">
    <property type="entry name" value="EXOINULINASE INUD (AFU_ORTHOLOGUE AFUA_5G00480)"/>
    <property type="match status" value="1"/>
</dbReference>
<dbReference type="Gene3D" id="2.115.10.20">
    <property type="entry name" value="Glycosyl hydrolase domain, family 43"/>
    <property type="match status" value="1"/>
</dbReference>
<dbReference type="InterPro" id="IPR013189">
    <property type="entry name" value="Glyco_hydro_32_C"/>
</dbReference>
<dbReference type="PANTHER" id="PTHR42800:SF1">
    <property type="entry name" value="EXOINULINASE INUD (AFU_ORTHOLOGUE AFUA_5G00480)"/>
    <property type="match status" value="1"/>
</dbReference>
<reference evidence="9" key="1">
    <citation type="submission" date="2016-10" db="EMBL/GenBank/DDBJ databases">
        <authorList>
            <person name="Varghese N."/>
            <person name="Submissions S."/>
        </authorList>
    </citation>
    <scope>NUCLEOTIDE SEQUENCE [LARGE SCALE GENOMIC DNA]</scope>
    <source>
        <strain evidence="9">DSM 45004</strain>
    </source>
</reference>
<evidence type="ECO:0000256" key="3">
    <source>
        <dbReference type="ARBA" id="ARBA00023277"/>
    </source>
</evidence>
<sequence length="520" mass="58195">MHHPDNPFEVHRPAHLGRRGFLLGTGVLVTTGLIAPQPRAAIAGESSGTPYWRPTVHFTPQRNWMNDPNGMVYFRGEYHLFFQHNPYDDQWGNMSWGHAVSHDLLHWEELPVALEPDELGTIFSGSAVVDHDNTSGLFDAEPGLVAIYTSAGETQQQSIAYSADRGRTWTKYSGNPVIENPGVADFRDPKVFWHDETQRWVMSLAEGDRIGFYASPDLLNWQRLSEFGADQGAHGGVWECPDLFRLPVEGHPGRSKWVLIVSINPGGPAGGSGTQYFLGEFDGTRFHNDGDSDEVRWIDQGADFYAAVTWSNIPEADGRRLWLGWMSNWRYASDVPTSPWRGSMSVPRELLLIETDTDLRLAQRPVAELERVRRRPRRWSGAVSDAPEYRGSELDMTAEFQLAGASATSFGLEVFTGSDQVTRVGYDVTARQLFVDRAASGATVSDGFPARHSVEHIPNDGVVRMRILLDRCCVEVFGDRGQVVLTDLVFPQPRGNRVRPFAENGEVTLNSWELYELDAH</sequence>
<accession>A0A1I1WY48</accession>
<dbReference type="EMBL" id="FOMZ01000006">
    <property type="protein sequence ID" value="SFE00046.1"/>
    <property type="molecule type" value="Genomic_DNA"/>
</dbReference>
<dbReference type="RefSeq" id="WP_092926657.1">
    <property type="nucleotide sequence ID" value="NZ_FOMZ01000006.1"/>
</dbReference>
<dbReference type="Pfam" id="PF08244">
    <property type="entry name" value="Glyco_hydro_32C"/>
    <property type="match status" value="1"/>
</dbReference>
<dbReference type="Gene3D" id="2.60.120.560">
    <property type="entry name" value="Exo-inulinase, domain 1"/>
    <property type="match status" value="1"/>
</dbReference>
<protein>
    <submittedName>
        <fullName evidence="8">Fructan beta-fructosidase</fullName>
    </submittedName>
</protein>
<keyword evidence="3" id="KW-0119">Carbohydrate metabolism</keyword>
<evidence type="ECO:0000259" key="7">
    <source>
        <dbReference type="Pfam" id="PF08244"/>
    </source>
</evidence>
<organism evidence="8 9">
    <name type="scientific">Actinopolyspora alba</name>
    <dbReference type="NCBI Taxonomy" id="673379"/>
    <lineage>
        <taxon>Bacteria</taxon>
        <taxon>Bacillati</taxon>
        <taxon>Actinomycetota</taxon>
        <taxon>Actinomycetes</taxon>
        <taxon>Actinopolysporales</taxon>
        <taxon>Actinopolysporaceae</taxon>
        <taxon>Actinopolyspora</taxon>
        <taxon>Actinopolyspora alba group</taxon>
    </lineage>
</organism>
<proteinExistence type="inferred from homology"/>
<evidence type="ECO:0000256" key="1">
    <source>
        <dbReference type="ARBA" id="ARBA00009902"/>
    </source>
</evidence>
<dbReference type="AlphaFoldDB" id="A0A1I1WY48"/>
<gene>
    <name evidence="8" type="ORF">SAMN04487819_106184</name>
</gene>
<comment type="similarity">
    <text evidence="1 5">Belongs to the glycosyl hydrolase 32 family.</text>
</comment>
<keyword evidence="4 5" id="KW-0326">Glycosidase</keyword>
<evidence type="ECO:0000313" key="9">
    <source>
        <dbReference type="Proteomes" id="UP000198716"/>
    </source>
</evidence>
<evidence type="ECO:0000313" key="8">
    <source>
        <dbReference type="EMBL" id="SFE00046.1"/>
    </source>
</evidence>
<dbReference type="Pfam" id="PF00251">
    <property type="entry name" value="Glyco_hydro_32N"/>
    <property type="match status" value="1"/>
</dbReference>
<name>A0A1I1WY48_9ACTN</name>
<dbReference type="SUPFAM" id="SSF75005">
    <property type="entry name" value="Arabinanase/levansucrase/invertase"/>
    <property type="match status" value="1"/>
</dbReference>
<dbReference type="GO" id="GO:0005737">
    <property type="term" value="C:cytoplasm"/>
    <property type="evidence" value="ECO:0007669"/>
    <property type="project" value="TreeGrafter"/>
</dbReference>
<feature type="domain" description="Glycosyl hydrolase family 32 N-terminal" evidence="6">
    <location>
        <begin position="57"/>
        <end position="365"/>
    </location>
</feature>
<dbReference type="CDD" id="cd18622">
    <property type="entry name" value="GH32_Inu-like"/>
    <property type="match status" value="1"/>
</dbReference>
<feature type="domain" description="Glycosyl hydrolase family 32 C-terminal" evidence="7">
    <location>
        <begin position="388"/>
        <end position="515"/>
    </location>
</feature>
<dbReference type="InterPro" id="IPR006311">
    <property type="entry name" value="TAT_signal"/>
</dbReference>
<evidence type="ECO:0000256" key="4">
    <source>
        <dbReference type="ARBA" id="ARBA00023295"/>
    </source>
</evidence>
<dbReference type="InterPro" id="IPR018053">
    <property type="entry name" value="Glyco_hydro_32_AS"/>
</dbReference>
<dbReference type="InterPro" id="IPR013320">
    <property type="entry name" value="ConA-like_dom_sf"/>
</dbReference>
<evidence type="ECO:0000256" key="2">
    <source>
        <dbReference type="ARBA" id="ARBA00022801"/>
    </source>
</evidence>